<evidence type="ECO:0000313" key="2">
    <source>
        <dbReference type="Proteomes" id="UP000221101"/>
    </source>
</evidence>
<dbReference type="EMBL" id="NJCX01000015">
    <property type="protein sequence ID" value="PHM72707.1"/>
    <property type="molecule type" value="Genomic_DNA"/>
</dbReference>
<organism evidence="1 2">
    <name type="scientific">Xenorhabdus kozodoii</name>
    <dbReference type="NCBI Taxonomy" id="351676"/>
    <lineage>
        <taxon>Bacteria</taxon>
        <taxon>Pseudomonadati</taxon>
        <taxon>Pseudomonadota</taxon>
        <taxon>Gammaproteobacteria</taxon>
        <taxon>Enterobacterales</taxon>
        <taxon>Morganellaceae</taxon>
        <taxon>Xenorhabdus</taxon>
    </lineage>
</organism>
<proteinExistence type="predicted"/>
<gene>
    <name evidence="1" type="ORF">Xkoz_02266</name>
</gene>
<sequence>MASHQYDKDYAIIESLGCELNEWEYVNTTQQKIRTLSFTVYRYELTMPR</sequence>
<reference evidence="1 2" key="1">
    <citation type="journal article" date="2017" name="Nat. Microbiol.">
        <title>Natural product diversity associated with the nematode symbionts Photorhabdus and Xenorhabdus.</title>
        <authorList>
            <person name="Tobias N.J."/>
            <person name="Wolff H."/>
            <person name="Djahanschiri B."/>
            <person name="Grundmann F."/>
            <person name="Kronenwerth M."/>
            <person name="Shi Y.M."/>
            <person name="Simonyi S."/>
            <person name="Grun P."/>
            <person name="Shapiro-Ilan D."/>
            <person name="Pidot S.J."/>
            <person name="Stinear T.P."/>
            <person name="Ebersberger I."/>
            <person name="Bode H.B."/>
        </authorList>
    </citation>
    <scope>NUCLEOTIDE SEQUENCE [LARGE SCALE GENOMIC DNA]</scope>
    <source>
        <strain evidence="1 2">DSM 17907</strain>
    </source>
</reference>
<dbReference type="AlphaFoldDB" id="A0A2D0LBC6"/>
<keyword evidence="2" id="KW-1185">Reference proteome</keyword>
<evidence type="ECO:0000313" key="1">
    <source>
        <dbReference type="EMBL" id="PHM72707.1"/>
    </source>
</evidence>
<accession>A0A2D0LBC6</accession>
<protein>
    <submittedName>
        <fullName evidence="1">Uncharacterized protein</fullName>
    </submittedName>
</protein>
<name>A0A2D0LBC6_9GAMM</name>
<dbReference type="Proteomes" id="UP000221101">
    <property type="component" value="Unassembled WGS sequence"/>
</dbReference>
<comment type="caution">
    <text evidence="1">The sequence shown here is derived from an EMBL/GenBank/DDBJ whole genome shotgun (WGS) entry which is preliminary data.</text>
</comment>